<dbReference type="Proteomes" id="UP001627154">
    <property type="component" value="Unassembled WGS sequence"/>
</dbReference>
<accession>A0ABD2WGV1</accession>
<gene>
    <name evidence="1" type="ORF">TKK_013051</name>
</gene>
<comment type="caution">
    <text evidence="1">The sequence shown here is derived from an EMBL/GenBank/DDBJ whole genome shotgun (WGS) entry which is preliminary data.</text>
</comment>
<dbReference type="AlphaFoldDB" id="A0ABD2WGV1"/>
<protein>
    <submittedName>
        <fullName evidence="1">Uncharacterized protein</fullName>
    </submittedName>
</protein>
<organism evidence="1 2">
    <name type="scientific">Trichogramma kaykai</name>
    <dbReference type="NCBI Taxonomy" id="54128"/>
    <lineage>
        <taxon>Eukaryota</taxon>
        <taxon>Metazoa</taxon>
        <taxon>Ecdysozoa</taxon>
        <taxon>Arthropoda</taxon>
        <taxon>Hexapoda</taxon>
        <taxon>Insecta</taxon>
        <taxon>Pterygota</taxon>
        <taxon>Neoptera</taxon>
        <taxon>Endopterygota</taxon>
        <taxon>Hymenoptera</taxon>
        <taxon>Apocrita</taxon>
        <taxon>Proctotrupomorpha</taxon>
        <taxon>Chalcidoidea</taxon>
        <taxon>Trichogrammatidae</taxon>
        <taxon>Trichogramma</taxon>
    </lineage>
</organism>
<dbReference type="EMBL" id="JBJJXI010000106">
    <property type="protein sequence ID" value="KAL3392218.1"/>
    <property type="molecule type" value="Genomic_DNA"/>
</dbReference>
<reference evidence="1 2" key="1">
    <citation type="journal article" date="2024" name="bioRxiv">
        <title>A reference genome for Trichogramma kaykai: A tiny desert-dwelling parasitoid wasp with competing sex-ratio distorters.</title>
        <authorList>
            <person name="Culotta J."/>
            <person name="Lindsey A.R."/>
        </authorList>
    </citation>
    <scope>NUCLEOTIDE SEQUENCE [LARGE SCALE GENOMIC DNA]</scope>
    <source>
        <strain evidence="1 2">KSX58</strain>
    </source>
</reference>
<name>A0ABD2WGV1_9HYME</name>
<proteinExistence type="predicted"/>
<sequence length="293" mass="33974">MNIVFSAVQAILDSGGNIVVYGGKNEPKKNTYNDKRLVENKNHVKNEDLPHDFTQISHKNFDAAKISNVTTSETTFFYDDSKKNIPHFFCENQNRQKKNQDIRRENSEFRKNLDLCKMRELNNKLSLQMNSTIKKDVKSKLKSMNLDIIPTSDSEDIFYDSHKMLIIKPDINRRLSCDSISTNASESDFPNLMNYDVSSSQSNFNLHYDHTSLGEKFPQKLKKIKSWETFPRSKKKKNRSSLNTDILSNVKKADSFEGHEEAVRTLVAAVQETRSQIRKNNQQSLYYQKSRTN</sequence>
<keyword evidence="2" id="KW-1185">Reference proteome</keyword>
<evidence type="ECO:0000313" key="1">
    <source>
        <dbReference type="EMBL" id="KAL3392218.1"/>
    </source>
</evidence>
<evidence type="ECO:0000313" key="2">
    <source>
        <dbReference type="Proteomes" id="UP001627154"/>
    </source>
</evidence>